<evidence type="ECO:0000313" key="3">
    <source>
        <dbReference type="Proteomes" id="UP000450000"/>
    </source>
</evidence>
<dbReference type="EMBL" id="WBOF01000001">
    <property type="protein sequence ID" value="MQS13363.1"/>
    <property type="molecule type" value="Genomic_DNA"/>
</dbReference>
<dbReference type="InterPro" id="IPR030931">
    <property type="entry name" value="Group_II_RT_mat"/>
</dbReference>
<keyword evidence="2" id="KW-0548">Nucleotidyltransferase</keyword>
<dbReference type="InterPro" id="IPR000477">
    <property type="entry name" value="RT_dom"/>
</dbReference>
<keyword evidence="3" id="KW-1185">Reference proteome</keyword>
<evidence type="ECO:0000313" key="2">
    <source>
        <dbReference type="EMBL" id="MQS13363.1"/>
    </source>
</evidence>
<gene>
    <name evidence="2" type="primary">ltrA</name>
    <name evidence="2" type="ORF">F7Q99_14035</name>
</gene>
<dbReference type="InterPro" id="IPR013597">
    <property type="entry name" value="Mat_intron_G2"/>
</dbReference>
<dbReference type="Pfam" id="PF00078">
    <property type="entry name" value="RVT_1"/>
    <property type="match status" value="1"/>
</dbReference>
<proteinExistence type="predicted"/>
<evidence type="ECO:0000259" key="1">
    <source>
        <dbReference type="PROSITE" id="PS50878"/>
    </source>
</evidence>
<dbReference type="CDD" id="cd01651">
    <property type="entry name" value="RT_G2_intron"/>
    <property type="match status" value="1"/>
</dbReference>
<dbReference type="PROSITE" id="PS50878">
    <property type="entry name" value="RT_POL"/>
    <property type="match status" value="1"/>
</dbReference>
<dbReference type="PANTHER" id="PTHR34047">
    <property type="entry name" value="NUCLEAR INTRON MATURASE 1, MITOCHONDRIAL-RELATED"/>
    <property type="match status" value="1"/>
</dbReference>
<organism evidence="2 3">
    <name type="scientific">Streptomyces kaniharaensis</name>
    <dbReference type="NCBI Taxonomy" id="212423"/>
    <lineage>
        <taxon>Bacteria</taxon>
        <taxon>Bacillati</taxon>
        <taxon>Actinomycetota</taxon>
        <taxon>Actinomycetes</taxon>
        <taxon>Kitasatosporales</taxon>
        <taxon>Streptomycetaceae</taxon>
        <taxon>Streptomyces</taxon>
    </lineage>
</organism>
<dbReference type="Proteomes" id="UP000450000">
    <property type="component" value="Unassembled WGS sequence"/>
</dbReference>
<dbReference type="GO" id="GO:0003964">
    <property type="term" value="F:RNA-directed DNA polymerase activity"/>
    <property type="evidence" value="ECO:0007669"/>
    <property type="project" value="UniProtKB-KW"/>
</dbReference>
<dbReference type="InterPro" id="IPR051083">
    <property type="entry name" value="GrpII_Intron_Splice-Mob/Def"/>
</dbReference>
<protein>
    <submittedName>
        <fullName evidence="2">Group II intron reverse transcriptase/maturase</fullName>
        <ecNumber evidence="2">2.7.7.49</ecNumber>
    </submittedName>
</protein>
<dbReference type="SUPFAM" id="SSF56672">
    <property type="entry name" value="DNA/RNA polymerases"/>
    <property type="match status" value="1"/>
</dbReference>
<comment type="caution">
    <text evidence="2">The sequence shown here is derived from an EMBL/GenBank/DDBJ whole genome shotgun (WGS) entry which is preliminary data.</text>
</comment>
<feature type="domain" description="Reverse transcriptase" evidence="1">
    <location>
        <begin position="88"/>
        <end position="336"/>
    </location>
</feature>
<dbReference type="EC" id="2.7.7.49" evidence="2"/>
<dbReference type="AlphaFoldDB" id="A0A6N7KUT9"/>
<accession>A0A6N7KUT9</accession>
<name>A0A6N7KUT9_9ACTN</name>
<dbReference type="PANTHER" id="PTHR34047:SF8">
    <property type="entry name" value="PROTEIN YKFC"/>
    <property type="match status" value="1"/>
</dbReference>
<sequence>MNTDDLESALFGAELRVLNIQTKLHRWARDDPHRRFDDLFNLVADPGFLLVAWDRVRGNKGARTAGVDGRTASSIELGTGVEEFLGMLRSQIKDCSFRPLPVRERMIPKAGGKLRRLGIATITDRVVQASLKLVLEPIFEADFLPCSYGFRPNRRTHDAVAEVRLLTSKKYEWIVEGDIKACFDEISHTALMDRVRARVGDKRVLALVKAFLKAGILGEDGLLRDNDTGTPQGSILSPLLSNVALSVLDEFVARAPGGPGTDVYERRRRRRRSLPNFRLVRYADDWCLLVHGTQADAEALRERIAEVLTTMGLRLSQEKTLITHIEQGLDFLGWRIQRHRKPGTNRYYVYTYPAKKALRAIMAKVKTLCREVGTNQPLDALLARINPAVRGWCAYFRPGVSFATFSYLRNYLWFAVWRWVRQKHPKTALRKIYRQYLGRGSWWASENRELFNPISVGTTTRYRYRGAAIPSPWPITG</sequence>
<keyword evidence="2" id="KW-0695">RNA-directed DNA polymerase</keyword>
<dbReference type="NCBIfam" id="TIGR04416">
    <property type="entry name" value="group_II_RT_mat"/>
    <property type="match status" value="1"/>
</dbReference>
<dbReference type="InterPro" id="IPR043502">
    <property type="entry name" value="DNA/RNA_pol_sf"/>
</dbReference>
<dbReference type="RefSeq" id="WP_326846642.1">
    <property type="nucleotide sequence ID" value="NZ_WBOF01000001.1"/>
</dbReference>
<dbReference type="Pfam" id="PF08388">
    <property type="entry name" value="GIIM"/>
    <property type="match status" value="1"/>
</dbReference>
<reference evidence="2 3" key="1">
    <citation type="submission" date="2019-09" db="EMBL/GenBank/DDBJ databases">
        <title>Genome Sequences of Streptomyces kaniharaensis ATCC 21070.</title>
        <authorList>
            <person name="Zhu W."/>
            <person name="De Crecy-Lagard V."/>
            <person name="Richards N.G."/>
        </authorList>
    </citation>
    <scope>NUCLEOTIDE SEQUENCE [LARGE SCALE GENOMIC DNA]</scope>
    <source>
        <strain evidence="2 3">SF-557</strain>
    </source>
</reference>
<keyword evidence="2" id="KW-0808">Transferase</keyword>